<dbReference type="AlphaFoldDB" id="A0A8T0R2C3"/>
<proteinExistence type="predicted"/>
<dbReference type="EMBL" id="CM029048">
    <property type="protein sequence ID" value="KAG2579752.1"/>
    <property type="molecule type" value="Genomic_DNA"/>
</dbReference>
<dbReference type="Proteomes" id="UP000823388">
    <property type="component" value="Chromosome 6N"/>
</dbReference>
<sequence>MKPQRPSTLVSSIAEETHHHTTTPKMSHNIYSHQDIINLQHHPLFPDGILLVKLVRLGPLTEAAISYNLLREFIHPRSWSCEQMVALENYCAFWTDLSLIEFQLLPTVQNAPFLNDIATLALATMKSKARAMQKPEKFYLKGIKTNSLIYRLAKDFGDTLFGITEDVLKGAQDFNGFQASIPSLTDLIHTLGNAQMEFDKCCTEEERYVHADSCRFGGTEDRADS</sequence>
<accession>A0A8T0R2C3</accession>
<name>A0A8T0R2C3_PANVG</name>
<evidence type="ECO:0000313" key="1">
    <source>
        <dbReference type="EMBL" id="KAG2579752.1"/>
    </source>
</evidence>
<evidence type="ECO:0000313" key="2">
    <source>
        <dbReference type="Proteomes" id="UP000823388"/>
    </source>
</evidence>
<reference evidence="1" key="1">
    <citation type="submission" date="2020-05" db="EMBL/GenBank/DDBJ databases">
        <title>WGS assembly of Panicum virgatum.</title>
        <authorList>
            <person name="Lovell J.T."/>
            <person name="Jenkins J."/>
            <person name="Shu S."/>
            <person name="Juenger T.E."/>
            <person name="Schmutz J."/>
        </authorList>
    </citation>
    <scope>NUCLEOTIDE SEQUENCE</scope>
    <source>
        <strain evidence="1">AP13</strain>
    </source>
</reference>
<protein>
    <submittedName>
        <fullName evidence="1">Uncharacterized protein</fullName>
    </submittedName>
</protein>
<gene>
    <name evidence="1" type="ORF">PVAP13_6NG253900</name>
</gene>
<keyword evidence="2" id="KW-1185">Reference proteome</keyword>
<dbReference type="OrthoDB" id="10645731at2759"/>
<comment type="caution">
    <text evidence="1">The sequence shown here is derived from an EMBL/GenBank/DDBJ whole genome shotgun (WGS) entry which is preliminary data.</text>
</comment>
<organism evidence="1 2">
    <name type="scientific">Panicum virgatum</name>
    <name type="common">Blackwell switchgrass</name>
    <dbReference type="NCBI Taxonomy" id="38727"/>
    <lineage>
        <taxon>Eukaryota</taxon>
        <taxon>Viridiplantae</taxon>
        <taxon>Streptophyta</taxon>
        <taxon>Embryophyta</taxon>
        <taxon>Tracheophyta</taxon>
        <taxon>Spermatophyta</taxon>
        <taxon>Magnoliopsida</taxon>
        <taxon>Liliopsida</taxon>
        <taxon>Poales</taxon>
        <taxon>Poaceae</taxon>
        <taxon>PACMAD clade</taxon>
        <taxon>Panicoideae</taxon>
        <taxon>Panicodae</taxon>
        <taxon>Paniceae</taxon>
        <taxon>Panicinae</taxon>
        <taxon>Panicum</taxon>
        <taxon>Panicum sect. Hiantes</taxon>
    </lineage>
</organism>